<protein>
    <recommendedName>
        <fullName evidence="1">4Fe-4S ferredoxin-type domain-containing protein</fullName>
    </recommendedName>
</protein>
<dbReference type="Pfam" id="PF14691">
    <property type="entry name" value="Fer4_20"/>
    <property type="match status" value="1"/>
</dbReference>
<name>A0A949TV43_9CLOT</name>
<dbReference type="Proteomes" id="UP000694308">
    <property type="component" value="Unassembled WGS sequence"/>
</dbReference>
<dbReference type="AlphaFoldDB" id="A0A949TV43"/>
<evidence type="ECO:0000259" key="1">
    <source>
        <dbReference type="PROSITE" id="PS51379"/>
    </source>
</evidence>
<comment type="caution">
    <text evidence="2">The sequence shown here is derived from an EMBL/GenBank/DDBJ whole genome shotgun (WGS) entry which is preliminary data.</text>
</comment>
<dbReference type="InterPro" id="IPR028261">
    <property type="entry name" value="DPD_II"/>
</dbReference>
<evidence type="ECO:0000313" key="2">
    <source>
        <dbReference type="EMBL" id="MBV7272431.1"/>
    </source>
</evidence>
<accession>A0A949TV43</accession>
<keyword evidence="3" id="KW-1185">Reference proteome</keyword>
<organism evidence="2 3">
    <name type="scientific">Clostridium thailandense</name>
    <dbReference type="NCBI Taxonomy" id="2794346"/>
    <lineage>
        <taxon>Bacteria</taxon>
        <taxon>Bacillati</taxon>
        <taxon>Bacillota</taxon>
        <taxon>Clostridia</taxon>
        <taxon>Eubacteriales</taxon>
        <taxon>Clostridiaceae</taxon>
        <taxon>Clostridium</taxon>
    </lineage>
</organism>
<dbReference type="RefSeq" id="WP_218319467.1">
    <property type="nucleotide sequence ID" value="NZ_JAEEGC010000025.1"/>
</dbReference>
<gene>
    <name evidence="2" type="ORF">I6U48_05815</name>
</gene>
<dbReference type="PROSITE" id="PS51379">
    <property type="entry name" value="4FE4S_FER_2"/>
    <property type="match status" value="1"/>
</dbReference>
<feature type="domain" description="4Fe-4S ferredoxin-type" evidence="1">
    <location>
        <begin position="8"/>
        <end position="41"/>
    </location>
</feature>
<reference evidence="2" key="1">
    <citation type="submission" date="2020-12" db="EMBL/GenBank/DDBJ databases">
        <title>Clostridium thailandense sp. nov., a novel acetogenic bacterium isolated from peat land soil in Thailand.</title>
        <authorList>
            <person name="Chaikitkaew S."/>
            <person name="Birkeland N.K."/>
        </authorList>
    </citation>
    <scope>NUCLEOTIDE SEQUENCE</scope>
    <source>
        <strain evidence="2">PL3</strain>
    </source>
</reference>
<evidence type="ECO:0000313" key="3">
    <source>
        <dbReference type="Proteomes" id="UP000694308"/>
    </source>
</evidence>
<sequence>MENKTNFNKLIIDEEISRCLLCYEAPCSSSCPVQKNTLGIIMSLRFKNYKGAYYKAHEYLDKLGACGVACNNKMYCQRNCIRGKMDRPIKIRMIQEYLCTEASKIMEVKTIE</sequence>
<proteinExistence type="predicted"/>
<dbReference type="EMBL" id="JAEEGC010000025">
    <property type="protein sequence ID" value="MBV7272431.1"/>
    <property type="molecule type" value="Genomic_DNA"/>
</dbReference>
<dbReference type="InterPro" id="IPR017896">
    <property type="entry name" value="4Fe4S_Fe-S-bd"/>
</dbReference>